<evidence type="ECO:0000256" key="6">
    <source>
        <dbReference type="SAM" id="MobiDB-lite"/>
    </source>
</evidence>
<feature type="transmembrane region" description="Helical" evidence="7">
    <location>
        <begin position="216"/>
        <end position="236"/>
    </location>
</feature>
<keyword evidence="3 7" id="KW-0812">Transmembrane</keyword>
<dbReference type="GO" id="GO:0015174">
    <property type="term" value="F:basic amino acid transmembrane transporter activity"/>
    <property type="evidence" value="ECO:0007669"/>
    <property type="project" value="TreeGrafter"/>
</dbReference>
<feature type="transmembrane region" description="Helical" evidence="7">
    <location>
        <begin position="283"/>
        <end position="303"/>
    </location>
</feature>
<feature type="transmembrane region" description="Helical" evidence="7">
    <location>
        <begin position="151"/>
        <end position="171"/>
    </location>
</feature>
<dbReference type="InterPro" id="IPR020846">
    <property type="entry name" value="MFS_dom"/>
</dbReference>
<evidence type="ECO:0000256" key="7">
    <source>
        <dbReference type="SAM" id="Phobius"/>
    </source>
</evidence>
<dbReference type="OrthoDB" id="3437016at2759"/>
<feature type="transmembrane region" description="Helical" evidence="7">
    <location>
        <begin position="324"/>
        <end position="343"/>
    </location>
</feature>
<comment type="caution">
    <text evidence="9">The sequence shown here is derived from an EMBL/GenBank/DDBJ whole genome shotgun (WGS) entry which is preliminary data.</text>
</comment>
<feature type="compositionally biased region" description="Polar residues" evidence="6">
    <location>
        <begin position="1"/>
        <end position="17"/>
    </location>
</feature>
<evidence type="ECO:0000256" key="5">
    <source>
        <dbReference type="ARBA" id="ARBA00023136"/>
    </source>
</evidence>
<dbReference type="InterPro" id="IPR036259">
    <property type="entry name" value="MFS_trans_sf"/>
</dbReference>
<dbReference type="Gene3D" id="1.20.1720.10">
    <property type="entry name" value="Multidrug resistance protein D"/>
    <property type="match status" value="1"/>
</dbReference>
<keyword evidence="2" id="KW-0813">Transport</keyword>
<feature type="transmembrane region" description="Helical" evidence="7">
    <location>
        <begin position="60"/>
        <end position="86"/>
    </location>
</feature>
<feature type="region of interest" description="Disordered" evidence="6">
    <location>
        <begin position="550"/>
        <end position="569"/>
    </location>
</feature>
<protein>
    <recommendedName>
        <fullName evidence="8">Major facilitator superfamily (MFS) profile domain-containing protein</fullName>
    </recommendedName>
</protein>
<feature type="compositionally biased region" description="Polar residues" evidence="6">
    <location>
        <begin position="550"/>
        <end position="561"/>
    </location>
</feature>
<dbReference type="SUPFAM" id="SSF103473">
    <property type="entry name" value="MFS general substrate transporter"/>
    <property type="match status" value="1"/>
</dbReference>
<dbReference type="GO" id="GO:0012505">
    <property type="term" value="C:endomembrane system"/>
    <property type="evidence" value="ECO:0007669"/>
    <property type="project" value="UniProtKB-SubCell"/>
</dbReference>
<dbReference type="PROSITE" id="PS50850">
    <property type="entry name" value="MFS"/>
    <property type="match status" value="1"/>
</dbReference>
<keyword evidence="5 7" id="KW-0472">Membrane</keyword>
<evidence type="ECO:0000259" key="8">
    <source>
        <dbReference type="PROSITE" id="PS50850"/>
    </source>
</evidence>
<dbReference type="GO" id="GO:0000329">
    <property type="term" value="C:fungal-type vacuole membrane"/>
    <property type="evidence" value="ECO:0007669"/>
    <property type="project" value="TreeGrafter"/>
</dbReference>
<keyword evidence="10" id="KW-1185">Reference proteome</keyword>
<evidence type="ECO:0000256" key="2">
    <source>
        <dbReference type="ARBA" id="ARBA00022448"/>
    </source>
</evidence>
<evidence type="ECO:0000313" key="9">
    <source>
        <dbReference type="EMBL" id="GHJ89949.1"/>
    </source>
</evidence>
<keyword evidence="4 7" id="KW-1133">Transmembrane helix</keyword>
<dbReference type="Pfam" id="PF07690">
    <property type="entry name" value="MFS_1"/>
    <property type="match status" value="1"/>
</dbReference>
<feature type="transmembrane region" description="Helical" evidence="7">
    <location>
        <begin position="415"/>
        <end position="439"/>
    </location>
</feature>
<feature type="transmembrane region" description="Helical" evidence="7">
    <location>
        <begin position="125"/>
        <end position="145"/>
    </location>
</feature>
<proteinExistence type="predicted"/>
<dbReference type="InterPro" id="IPR011701">
    <property type="entry name" value="MFS"/>
</dbReference>
<feature type="transmembrane region" description="Helical" evidence="7">
    <location>
        <begin position="98"/>
        <end position="118"/>
    </location>
</feature>
<name>A0A8H3YHJ3_9TREE</name>
<dbReference type="Proteomes" id="UP000620104">
    <property type="component" value="Unassembled WGS sequence"/>
</dbReference>
<dbReference type="PANTHER" id="PTHR23501">
    <property type="entry name" value="MAJOR FACILITATOR SUPERFAMILY"/>
    <property type="match status" value="1"/>
</dbReference>
<feature type="domain" description="Major facilitator superfamily (MFS) profile" evidence="8">
    <location>
        <begin position="61"/>
        <end position="547"/>
    </location>
</feature>
<feature type="transmembrane region" description="Helical" evidence="7">
    <location>
        <begin position="389"/>
        <end position="409"/>
    </location>
</feature>
<organism evidence="9 10">
    <name type="scientific">Naganishia liquefaciens</name>
    <dbReference type="NCBI Taxonomy" id="104408"/>
    <lineage>
        <taxon>Eukaryota</taxon>
        <taxon>Fungi</taxon>
        <taxon>Dikarya</taxon>
        <taxon>Basidiomycota</taxon>
        <taxon>Agaricomycotina</taxon>
        <taxon>Tremellomycetes</taxon>
        <taxon>Filobasidiales</taxon>
        <taxon>Filobasidiaceae</taxon>
        <taxon>Naganishia</taxon>
    </lineage>
</organism>
<accession>A0A8H3YHJ3</accession>
<dbReference type="EMBL" id="BLZA01000053">
    <property type="protein sequence ID" value="GHJ89949.1"/>
    <property type="molecule type" value="Genomic_DNA"/>
</dbReference>
<gene>
    <name evidence="9" type="ORF">NliqN6_6351</name>
</gene>
<feature type="transmembrane region" description="Helical" evidence="7">
    <location>
        <begin position="183"/>
        <end position="204"/>
    </location>
</feature>
<feature type="transmembrane region" description="Helical" evidence="7">
    <location>
        <begin position="521"/>
        <end position="543"/>
    </location>
</feature>
<dbReference type="AlphaFoldDB" id="A0A8H3YHJ3"/>
<evidence type="ECO:0000256" key="3">
    <source>
        <dbReference type="ARBA" id="ARBA00022692"/>
    </source>
</evidence>
<feature type="transmembrane region" description="Helical" evidence="7">
    <location>
        <begin position="248"/>
        <end position="271"/>
    </location>
</feature>
<feature type="transmembrane region" description="Helical" evidence="7">
    <location>
        <begin position="363"/>
        <end position="382"/>
    </location>
</feature>
<evidence type="ECO:0000313" key="10">
    <source>
        <dbReference type="Proteomes" id="UP000620104"/>
    </source>
</evidence>
<comment type="subcellular location">
    <subcellularLocation>
        <location evidence="1">Endomembrane system</location>
        <topology evidence="1">Multi-pass membrane protein</topology>
    </subcellularLocation>
</comment>
<evidence type="ECO:0000256" key="4">
    <source>
        <dbReference type="ARBA" id="ARBA00022989"/>
    </source>
</evidence>
<feature type="compositionally biased region" description="Polar residues" evidence="6">
    <location>
        <begin position="24"/>
        <end position="34"/>
    </location>
</feature>
<feature type="region of interest" description="Disordered" evidence="6">
    <location>
        <begin position="1"/>
        <end position="34"/>
    </location>
</feature>
<reference evidence="9" key="1">
    <citation type="submission" date="2020-07" db="EMBL/GenBank/DDBJ databases">
        <title>Draft Genome Sequence of a Deep-Sea Yeast, Naganishia (Cryptococcus) liquefaciens strain N6.</title>
        <authorList>
            <person name="Han Y.W."/>
            <person name="Kajitani R."/>
            <person name="Morimoto H."/>
            <person name="Parhat M."/>
            <person name="Tsubouchi H."/>
            <person name="Bakenova O."/>
            <person name="Ogata M."/>
            <person name="Argunhan B."/>
            <person name="Aoki R."/>
            <person name="Kajiwara S."/>
            <person name="Itoh T."/>
            <person name="Iwasaki H."/>
        </authorList>
    </citation>
    <scope>NUCLEOTIDE SEQUENCE</scope>
    <source>
        <strain evidence="9">N6</strain>
    </source>
</reference>
<sequence>MSGQEQETQGLVANGSASIRYDGSSPNDIQPSAQANRDRFDDAHLAMLDPDSLSTGRKRLFVAGMILASFLAALDLTVVATCMPTISSELQSSDREAWIGTAYLWSTVTFTPLYGLFANFIGRRVAYLSALALFTAGTLLCGLASSLPVLAAARFFAGMGGGGIGTVSSIITSDLFHVRDRAFYQGLGFIGFGAGMGLGGPIGGYLTRVAGWRSAFYVQIPPAVILIGLGVWLLPAGKARAKHSLRDWCTGIDIGGAAALLVSIGAFLQYLSLSSSIQSTQHQATTTLALVIAAFSFLVFIYVELRIAHRPILPLYLLKQRNSLCIGLIAGMVAIVNFNMVYHLSMLFEIAFQQTVSLAGAHLLPNSICLIIAGPVVGYLIKRTNRYKWVTSICCLGPVASMFLLARMTPATPTWLQWIAIVPMGCGFSGLLTSTLVGIMNQVDRSQAAIATGFVFMFRSLGQVSGVGLSSAIFQASLNRELVARFPSPKIIDKLRHASSAIADLPDAWSRQQAREAYQAALHQTFAFGCAIAIGMLLVSLAIPNSPLRTETNTCKATSHGQKPAEGDV</sequence>
<dbReference type="PANTHER" id="PTHR23501:SF191">
    <property type="entry name" value="VACUOLAR BASIC AMINO ACID TRANSPORTER 4"/>
    <property type="match status" value="1"/>
</dbReference>
<evidence type="ECO:0000256" key="1">
    <source>
        <dbReference type="ARBA" id="ARBA00004127"/>
    </source>
</evidence>
<dbReference type="Gene3D" id="1.20.1250.20">
    <property type="entry name" value="MFS general substrate transporter like domains"/>
    <property type="match status" value="1"/>
</dbReference>
<dbReference type="GO" id="GO:0005886">
    <property type="term" value="C:plasma membrane"/>
    <property type="evidence" value="ECO:0007669"/>
    <property type="project" value="TreeGrafter"/>
</dbReference>